<evidence type="ECO:0000313" key="1">
    <source>
        <dbReference type="EMBL" id="ALX50513.1"/>
    </source>
</evidence>
<dbReference type="OrthoDB" id="1675670at2"/>
<proteinExistence type="predicted"/>
<evidence type="ECO:0000313" key="2">
    <source>
        <dbReference type="Proteomes" id="UP000050331"/>
    </source>
</evidence>
<sequence length="336" mass="37954">MDQTQHNPRLNSSELSQLWTSYMQDSMTICTTKHFMQIVEDADIRPVIQQTLTLVEARIPKLTALFQADNRPVPFGFSDQDVDLQAPRLFSDEFMLNNIKQTAQMAMQMNAQAIALCARQDVRDYFSESLQEATQLHDEAMNVLLSKGIYVRAPFMDTPDQVDFVTKQSFLAGWFGEQRPLLSLEIANLYANTQRNALGSHLLTGYSQVAKSNKVQKYFKRGKEISSKHVQTFTTKLQKEGLPASMLPDEPVTNSTVSPFSDKLMLFQSLGLNQIGIAYYGTSVSTALRHDLAALYPRLMAEIAKYAEDGANLMIENGWLEEPPRMIDHDQIAKKS</sequence>
<protein>
    <recommendedName>
        <fullName evidence="3">DUF3231 domain-containing protein</fullName>
    </recommendedName>
</protein>
<dbReference type="AlphaFoldDB" id="A0A0U4EBW3"/>
<dbReference type="RefSeq" id="WP_068448091.1">
    <property type="nucleotide sequence ID" value="NZ_CP013862.1"/>
</dbReference>
<dbReference type="Proteomes" id="UP000050331">
    <property type="component" value="Chromosome"/>
</dbReference>
<organism evidence="1 2">
    <name type="scientific">Lentibacillus amyloliquefaciens</name>
    <dbReference type="NCBI Taxonomy" id="1472767"/>
    <lineage>
        <taxon>Bacteria</taxon>
        <taxon>Bacillati</taxon>
        <taxon>Bacillota</taxon>
        <taxon>Bacilli</taxon>
        <taxon>Bacillales</taxon>
        <taxon>Bacillaceae</taxon>
        <taxon>Lentibacillus</taxon>
    </lineage>
</organism>
<name>A0A0U4EBW3_9BACI</name>
<dbReference type="STRING" id="1472767.AOX59_02180"/>
<reference evidence="1 2" key="1">
    <citation type="submission" date="2016-01" db="EMBL/GenBank/DDBJ databases">
        <title>Complete genome sequence of strain Lentibacillus amyloliquefaciens LAM0015T isolated from saline sediment.</title>
        <authorList>
            <person name="Wang J.-L."/>
            <person name="He M.-X."/>
        </authorList>
    </citation>
    <scope>NUCLEOTIDE SEQUENCE [LARGE SCALE GENOMIC DNA]</scope>
    <source>
        <strain evidence="1 2">LAM0015</strain>
    </source>
</reference>
<dbReference type="InterPro" id="IPR012347">
    <property type="entry name" value="Ferritin-like"/>
</dbReference>
<dbReference type="EMBL" id="CP013862">
    <property type="protein sequence ID" value="ALX50513.1"/>
    <property type="molecule type" value="Genomic_DNA"/>
</dbReference>
<accession>A0A0U4EBW3</accession>
<dbReference type="Pfam" id="PF11553">
    <property type="entry name" value="DUF3231"/>
    <property type="match status" value="2"/>
</dbReference>
<dbReference type="InterPro" id="IPR021617">
    <property type="entry name" value="DUF3231"/>
</dbReference>
<dbReference type="KEGG" id="lao:AOX59_02180"/>
<evidence type="ECO:0008006" key="3">
    <source>
        <dbReference type="Google" id="ProtNLM"/>
    </source>
</evidence>
<keyword evidence="2" id="KW-1185">Reference proteome</keyword>
<dbReference type="Gene3D" id="1.20.1260.10">
    <property type="match status" value="2"/>
</dbReference>
<gene>
    <name evidence="1" type="ORF">AOX59_02180</name>
</gene>